<dbReference type="Proteomes" id="UP000245942">
    <property type="component" value="Unassembled WGS sequence"/>
</dbReference>
<dbReference type="STRING" id="1684307.A0A316UG82"/>
<feature type="compositionally biased region" description="Low complexity" evidence="1">
    <location>
        <begin position="352"/>
        <end position="363"/>
    </location>
</feature>
<dbReference type="EMBL" id="KZ819321">
    <property type="protein sequence ID" value="PWN24272.1"/>
    <property type="molecule type" value="Genomic_DNA"/>
</dbReference>
<organism evidence="2 3">
    <name type="scientific">Pseudomicrostroma glucosiphilum</name>
    <dbReference type="NCBI Taxonomy" id="1684307"/>
    <lineage>
        <taxon>Eukaryota</taxon>
        <taxon>Fungi</taxon>
        <taxon>Dikarya</taxon>
        <taxon>Basidiomycota</taxon>
        <taxon>Ustilaginomycotina</taxon>
        <taxon>Exobasidiomycetes</taxon>
        <taxon>Microstromatales</taxon>
        <taxon>Microstromatales incertae sedis</taxon>
        <taxon>Pseudomicrostroma</taxon>
    </lineage>
</organism>
<keyword evidence="3" id="KW-1185">Reference proteome</keyword>
<reference evidence="2 3" key="1">
    <citation type="journal article" date="2018" name="Mol. Biol. Evol.">
        <title>Broad Genomic Sampling Reveals a Smut Pathogenic Ancestry of the Fungal Clade Ustilaginomycotina.</title>
        <authorList>
            <person name="Kijpornyongpan T."/>
            <person name="Mondo S.J."/>
            <person name="Barry K."/>
            <person name="Sandor L."/>
            <person name="Lee J."/>
            <person name="Lipzen A."/>
            <person name="Pangilinan J."/>
            <person name="LaButti K."/>
            <person name="Hainaut M."/>
            <person name="Henrissat B."/>
            <person name="Grigoriev I.V."/>
            <person name="Spatafora J.W."/>
            <person name="Aime M.C."/>
        </authorList>
    </citation>
    <scope>NUCLEOTIDE SEQUENCE [LARGE SCALE GENOMIC DNA]</scope>
    <source>
        <strain evidence="2 3">MCA 4718</strain>
    </source>
</reference>
<feature type="region of interest" description="Disordered" evidence="1">
    <location>
        <begin position="347"/>
        <end position="390"/>
    </location>
</feature>
<proteinExistence type="predicted"/>
<sequence>MILDSELLDPPPVYTVAPITSSASTSASSALPDSATGSLHLSEAQRQNARLPLEVLLRVFSLINQASQDEQTRAEGRVWMMAEGRRVCKAWYIACMSLLRSHYVSAYRGKVLPPYSTHTWSQALSPPVPTTQTVPAYSLRAPPQRQHPILSSIQSDAAATRETKVLDLYIASTTRRELDAQESSLFSSEVSDDADDMAATSDDRALFELWQPRSRLEDLLILAGLERGVFLRRGMSRPRIEEKGQSNSTGQNGDLVIVAEDISVHFALKEVRILLPFQAGGGGRATSLGLVPLVRRPVLQMPRERSSTLEVSAQQIIQQLSRTPLPIKRVEVSHSGRNQTWYEELVEEQLAPPSQQQQQPSPAGGDGEAGSGSGNGKGKMRDRLGGWFKR</sequence>
<feature type="compositionally biased region" description="Gly residues" evidence="1">
    <location>
        <begin position="364"/>
        <end position="377"/>
    </location>
</feature>
<evidence type="ECO:0000256" key="1">
    <source>
        <dbReference type="SAM" id="MobiDB-lite"/>
    </source>
</evidence>
<dbReference type="GeneID" id="37013248"/>
<evidence type="ECO:0000313" key="3">
    <source>
        <dbReference type="Proteomes" id="UP000245942"/>
    </source>
</evidence>
<gene>
    <name evidence="2" type="ORF">BCV69DRAFT_280162</name>
</gene>
<name>A0A316UG82_9BASI</name>
<evidence type="ECO:0008006" key="4">
    <source>
        <dbReference type="Google" id="ProtNLM"/>
    </source>
</evidence>
<accession>A0A316UG82</accession>
<dbReference type="AlphaFoldDB" id="A0A316UG82"/>
<dbReference type="OrthoDB" id="2536866at2759"/>
<evidence type="ECO:0000313" key="2">
    <source>
        <dbReference type="EMBL" id="PWN24272.1"/>
    </source>
</evidence>
<dbReference type="RefSeq" id="XP_025351432.1">
    <property type="nucleotide sequence ID" value="XM_025491514.1"/>
</dbReference>
<protein>
    <recommendedName>
        <fullName evidence="4">F-box domain-containing protein</fullName>
    </recommendedName>
</protein>